<reference evidence="2 4" key="1">
    <citation type="submission" date="2017-11" db="EMBL/GenBank/DDBJ databases">
        <title>The genome of Rhizophagus clarus HR1 reveals common genetic basis of auxotrophy among arbuscular mycorrhizal fungi.</title>
        <authorList>
            <person name="Kobayashi Y."/>
        </authorList>
    </citation>
    <scope>NUCLEOTIDE SEQUENCE [LARGE SCALE GENOMIC DNA]</scope>
    <source>
        <strain evidence="2 4">HR1</strain>
    </source>
</reference>
<reference evidence="3" key="2">
    <citation type="submission" date="2019-10" db="EMBL/GenBank/DDBJ databases">
        <title>Conservation and host-specific expression of non-tandemly repeated heterogenous ribosome RNA gene in arbuscular mycorrhizal fungi.</title>
        <authorList>
            <person name="Maeda T."/>
            <person name="Kobayashi Y."/>
            <person name="Nakagawa T."/>
            <person name="Ezawa T."/>
            <person name="Yamaguchi K."/>
            <person name="Bino T."/>
            <person name="Nishimoto Y."/>
            <person name="Shigenobu S."/>
            <person name="Kawaguchi M."/>
        </authorList>
    </citation>
    <scope>NUCLEOTIDE SEQUENCE</scope>
    <source>
        <strain evidence="3">HR1</strain>
    </source>
</reference>
<dbReference type="CDD" id="cd00121">
    <property type="entry name" value="MATH"/>
    <property type="match status" value="1"/>
</dbReference>
<evidence type="ECO:0000259" key="1">
    <source>
        <dbReference type="PROSITE" id="PS50097"/>
    </source>
</evidence>
<feature type="domain" description="BTB" evidence="1">
    <location>
        <begin position="171"/>
        <end position="252"/>
    </location>
</feature>
<dbReference type="InterPro" id="IPR011333">
    <property type="entry name" value="SKP1/BTB/POZ_sf"/>
</dbReference>
<sequence length="353" mass="41020">MKKNTRSIMSIIKGQATFEFTIPYYKEIEGKSFYSPIFSTADNMFWQLEYQPNDPEDLHCCLVFLTAIPNPEEAASTHFWRDRANVEASLFIKTPSYNKSYIITTHDYSVRGKSWGKSFDKTKNYSPVTIGVTFINSDIELKGYNSVLTARLETKDITETWGRQLDVPENSDVLFNVKDGVIYANKSILSDRSEYFSGFFKGRWAEISKHDVGSGSTDTTIEHIIIDVPDISKVVFLEMLRYIYTDEVRFNLVPSIEIFRIADKYLLTKLRQKARVEVFKRLNNKNAMSVLFNEAWKWNDLKDDIINFIVDNFQEMKDTPEYKKLSAEYKGHPAGIEIFQEILDRLVNKQILK</sequence>
<dbReference type="PANTHER" id="PTHR24413">
    <property type="entry name" value="SPECKLE-TYPE POZ PROTEIN"/>
    <property type="match status" value="1"/>
</dbReference>
<dbReference type="InterPro" id="IPR002083">
    <property type="entry name" value="MATH/TRAF_dom"/>
</dbReference>
<dbReference type="CDD" id="cd18186">
    <property type="entry name" value="BTB_POZ_ZBTB_KLHL-like"/>
    <property type="match status" value="1"/>
</dbReference>
<organism evidence="2 4">
    <name type="scientific">Rhizophagus clarus</name>
    <dbReference type="NCBI Taxonomy" id="94130"/>
    <lineage>
        <taxon>Eukaryota</taxon>
        <taxon>Fungi</taxon>
        <taxon>Fungi incertae sedis</taxon>
        <taxon>Mucoromycota</taxon>
        <taxon>Glomeromycotina</taxon>
        <taxon>Glomeromycetes</taxon>
        <taxon>Glomerales</taxon>
        <taxon>Glomeraceae</taxon>
        <taxon>Rhizophagus</taxon>
    </lineage>
</organism>
<evidence type="ECO:0000313" key="3">
    <source>
        <dbReference type="EMBL" id="GES75717.1"/>
    </source>
</evidence>
<dbReference type="EMBL" id="BLAL01000017">
    <property type="protein sequence ID" value="GES75717.1"/>
    <property type="molecule type" value="Genomic_DNA"/>
</dbReference>
<dbReference type="GO" id="GO:0030163">
    <property type="term" value="P:protein catabolic process"/>
    <property type="evidence" value="ECO:0007669"/>
    <property type="project" value="UniProtKB-ARBA"/>
</dbReference>
<dbReference type="Proteomes" id="UP000247702">
    <property type="component" value="Unassembled WGS sequence"/>
</dbReference>
<dbReference type="PROSITE" id="PS50097">
    <property type="entry name" value="BTB"/>
    <property type="match status" value="1"/>
</dbReference>
<evidence type="ECO:0000313" key="4">
    <source>
        <dbReference type="Proteomes" id="UP000247702"/>
    </source>
</evidence>
<dbReference type="Gene3D" id="3.30.710.10">
    <property type="entry name" value="Potassium Channel Kv1.1, Chain A"/>
    <property type="match status" value="1"/>
</dbReference>
<dbReference type="InterPro" id="IPR000210">
    <property type="entry name" value="BTB/POZ_dom"/>
</dbReference>
<dbReference type="STRING" id="94130.A0A2Z6R8F1"/>
<dbReference type="OrthoDB" id="6359816at2759"/>
<dbReference type="Proteomes" id="UP000615446">
    <property type="component" value="Unassembled WGS sequence"/>
</dbReference>
<evidence type="ECO:0000313" key="2">
    <source>
        <dbReference type="EMBL" id="GBB94029.1"/>
    </source>
</evidence>
<accession>A0A2Z6R8F1</accession>
<keyword evidence="4" id="KW-1185">Reference proteome</keyword>
<dbReference type="CDD" id="cd14733">
    <property type="entry name" value="BACK"/>
    <property type="match status" value="1"/>
</dbReference>
<dbReference type="SUPFAM" id="SSF49599">
    <property type="entry name" value="TRAF domain-like"/>
    <property type="match status" value="1"/>
</dbReference>
<proteinExistence type="predicted"/>
<comment type="caution">
    <text evidence="2">The sequence shown here is derived from an EMBL/GenBank/DDBJ whole genome shotgun (WGS) entry which is preliminary data.</text>
</comment>
<name>A0A2Z6R8F1_9GLOM</name>
<protein>
    <submittedName>
        <fullName evidence="3">BTB/POZ protein</fullName>
    </submittedName>
</protein>
<dbReference type="SUPFAM" id="SSF54695">
    <property type="entry name" value="POZ domain"/>
    <property type="match status" value="1"/>
</dbReference>
<dbReference type="EMBL" id="BEXD01001424">
    <property type="protein sequence ID" value="GBB94029.1"/>
    <property type="molecule type" value="Genomic_DNA"/>
</dbReference>
<dbReference type="Pfam" id="PF00651">
    <property type="entry name" value="BTB"/>
    <property type="match status" value="1"/>
</dbReference>
<dbReference type="AlphaFoldDB" id="A0A2Z6R8F1"/>
<dbReference type="SMART" id="SM00225">
    <property type="entry name" value="BTB"/>
    <property type="match status" value="1"/>
</dbReference>
<gene>
    <name evidence="3" type="ORF">RCL2_000313300</name>
    <name evidence="2" type="ORF">RclHR1_02280002</name>
</gene>